<gene>
    <name evidence="3" type="ORF">CERSUDRAFT_119763</name>
</gene>
<evidence type="ECO:0000313" key="3">
    <source>
        <dbReference type="EMBL" id="EMD31371.1"/>
    </source>
</evidence>
<evidence type="ECO:0000259" key="2">
    <source>
        <dbReference type="PROSITE" id="PS51762"/>
    </source>
</evidence>
<dbReference type="InterPro" id="IPR050546">
    <property type="entry name" value="Glycosyl_Hydrlase_16"/>
</dbReference>
<dbReference type="Gene3D" id="2.60.120.200">
    <property type="match status" value="1"/>
</dbReference>
<feature type="chain" id="PRO_5004023530" evidence="1">
    <location>
        <begin position="24"/>
        <end position="326"/>
    </location>
</feature>
<feature type="signal peptide" evidence="1">
    <location>
        <begin position="1"/>
        <end position="23"/>
    </location>
</feature>
<dbReference type="PROSITE" id="PS51762">
    <property type="entry name" value="GH16_2"/>
    <property type="match status" value="1"/>
</dbReference>
<dbReference type="STRING" id="914234.M2QXW2"/>
<name>M2QXW2_CERS8</name>
<feature type="domain" description="GH16" evidence="2">
    <location>
        <begin position="19"/>
        <end position="294"/>
    </location>
</feature>
<dbReference type="PANTHER" id="PTHR10963">
    <property type="entry name" value="GLYCOSYL HYDROLASE-RELATED"/>
    <property type="match status" value="1"/>
</dbReference>
<accession>M2QXW2</accession>
<evidence type="ECO:0000313" key="4">
    <source>
        <dbReference type="Proteomes" id="UP000016930"/>
    </source>
</evidence>
<keyword evidence="4" id="KW-1185">Reference proteome</keyword>
<dbReference type="AlphaFoldDB" id="M2QXW2"/>
<dbReference type="HOGENOM" id="CLU_016972_1_1_1"/>
<dbReference type="GO" id="GO:0004553">
    <property type="term" value="F:hydrolase activity, hydrolyzing O-glycosyl compounds"/>
    <property type="evidence" value="ECO:0007669"/>
    <property type="project" value="InterPro"/>
</dbReference>
<keyword evidence="1" id="KW-0732">Signal</keyword>
<dbReference type="EMBL" id="KB445819">
    <property type="protein sequence ID" value="EMD31371.1"/>
    <property type="molecule type" value="Genomic_DNA"/>
</dbReference>
<reference evidence="3 4" key="1">
    <citation type="journal article" date="2012" name="Proc. Natl. Acad. Sci. U.S.A.">
        <title>Comparative genomics of Ceriporiopsis subvermispora and Phanerochaete chrysosporium provide insight into selective ligninolysis.</title>
        <authorList>
            <person name="Fernandez-Fueyo E."/>
            <person name="Ruiz-Duenas F.J."/>
            <person name="Ferreira P."/>
            <person name="Floudas D."/>
            <person name="Hibbett D.S."/>
            <person name="Canessa P."/>
            <person name="Larrondo L.F."/>
            <person name="James T.Y."/>
            <person name="Seelenfreund D."/>
            <person name="Lobos S."/>
            <person name="Polanco R."/>
            <person name="Tello M."/>
            <person name="Honda Y."/>
            <person name="Watanabe T."/>
            <person name="Watanabe T."/>
            <person name="Ryu J.S."/>
            <person name="Kubicek C.P."/>
            <person name="Schmoll M."/>
            <person name="Gaskell J."/>
            <person name="Hammel K.E."/>
            <person name="St John F.J."/>
            <person name="Vanden Wymelenberg A."/>
            <person name="Sabat G."/>
            <person name="Splinter BonDurant S."/>
            <person name="Syed K."/>
            <person name="Yadav J.S."/>
            <person name="Doddapaneni H."/>
            <person name="Subramanian V."/>
            <person name="Lavin J.L."/>
            <person name="Oguiza J.A."/>
            <person name="Perez G."/>
            <person name="Pisabarro A.G."/>
            <person name="Ramirez L."/>
            <person name="Santoyo F."/>
            <person name="Master E."/>
            <person name="Coutinho P.M."/>
            <person name="Henrissat B."/>
            <person name="Lombard V."/>
            <person name="Magnuson J.K."/>
            <person name="Kuees U."/>
            <person name="Hori C."/>
            <person name="Igarashi K."/>
            <person name="Samejima M."/>
            <person name="Held B.W."/>
            <person name="Barry K.W."/>
            <person name="LaButti K.M."/>
            <person name="Lapidus A."/>
            <person name="Lindquist E.A."/>
            <person name="Lucas S.M."/>
            <person name="Riley R."/>
            <person name="Salamov A.A."/>
            <person name="Hoffmeister D."/>
            <person name="Schwenk D."/>
            <person name="Hadar Y."/>
            <person name="Yarden O."/>
            <person name="de Vries R.P."/>
            <person name="Wiebenga A."/>
            <person name="Stenlid J."/>
            <person name="Eastwood D."/>
            <person name="Grigoriev I.V."/>
            <person name="Berka R.M."/>
            <person name="Blanchette R.A."/>
            <person name="Kersten P."/>
            <person name="Martinez A.T."/>
            <person name="Vicuna R."/>
            <person name="Cullen D."/>
        </authorList>
    </citation>
    <scope>NUCLEOTIDE SEQUENCE [LARGE SCALE GENOMIC DNA]</scope>
    <source>
        <strain evidence="3 4">B</strain>
    </source>
</reference>
<keyword evidence="3" id="KW-0378">Hydrolase</keyword>
<proteinExistence type="predicted"/>
<organism evidence="3 4">
    <name type="scientific">Ceriporiopsis subvermispora (strain B)</name>
    <name type="common">White-rot fungus</name>
    <name type="synonym">Gelatoporia subvermispora</name>
    <dbReference type="NCBI Taxonomy" id="914234"/>
    <lineage>
        <taxon>Eukaryota</taxon>
        <taxon>Fungi</taxon>
        <taxon>Dikarya</taxon>
        <taxon>Basidiomycota</taxon>
        <taxon>Agaricomycotina</taxon>
        <taxon>Agaricomycetes</taxon>
        <taxon>Polyporales</taxon>
        <taxon>Gelatoporiaceae</taxon>
        <taxon>Gelatoporia</taxon>
    </lineage>
</organism>
<dbReference type="Pfam" id="PF26113">
    <property type="entry name" value="GH16_XgeA"/>
    <property type="match status" value="1"/>
</dbReference>
<dbReference type="PANTHER" id="PTHR10963:SF24">
    <property type="entry name" value="GLYCOSIDASE C21B10.07-RELATED"/>
    <property type="match status" value="1"/>
</dbReference>
<evidence type="ECO:0000256" key="1">
    <source>
        <dbReference type="SAM" id="SignalP"/>
    </source>
</evidence>
<protein>
    <submittedName>
        <fullName evidence="3">Glycoside hydrolase family 16 protein</fullName>
    </submittedName>
</protein>
<dbReference type="Proteomes" id="UP000016930">
    <property type="component" value="Unassembled WGS sequence"/>
</dbReference>
<dbReference type="InterPro" id="IPR000757">
    <property type="entry name" value="Beta-glucanase-like"/>
</dbReference>
<dbReference type="SUPFAM" id="SSF49899">
    <property type="entry name" value="Concanavalin A-like lectins/glucanases"/>
    <property type="match status" value="1"/>
</dbReference>
<dbReference type="InterPro" id="IPR013320">
    <property type="entry name" value="ConA-like_dom_sf"/>
</dbReference>
<dbReference type="OrthoDB" id="192832at2759"/>
<dbReference type="GO" id="GO:0009251">
    <property type="term" value="P:glucan catabolic process"/>
    <property type="evidence" value="ECO:0007669"/>
    <property type="project" value="TreeGrafter"/>
</dbReference>
<sequence>MHATSSILLSVLPCILLGSTAKAGNYSLKQDNVGSAFLDNFEWETIDDGDGGRTEYVEQSEALSSNLTYANNNTFIMRVDDTTQLTNSSEEGRKSIRIKSKDQYTTHLMIADINHLPVGCATWPALWEVDDDVGVQNGEFDIMEGVNGQTPGYTTLHTNSTCTVPSNRTQLGNATFNDCQSTAVQEGGDNGCAVASIYASSFGPVFNSNGGGWYVAERTEEDFSVWFWARNDSTVPDEVKNGDDSLSTANWSTPLAYFPASSSCNFDTNFKSLNIIFDIALCGSWAGNQFSESGCPGNCIDYVNSNASAFSDAYWDIASLKIYLPS</sequence>